<feature type="region of interest" description="Disordered" evidence="1">
    <location>
        <begin position="255"/>
        <end position="278"/>
    </location>
</feature>
<name>A0A086N7D2_9ACTN</name>
<dbReference type="Pfam" id="PF25509">
    <property type="entry name" value="DUF7916"/>
    <property type="match status" value="1"/>
</dbReference>
<organism evidence="3 4">
    <name type="scientific">Streptomyces mutabilis</name>
    <dbReference type="NCBI Taxonomy" id="67332"/>
    <lineage>
        <taxon>Bacteria</taxon>
        <taxon>Bacillati</taxon>
        <taxon>Actinomycetota</taxon>
        <taxon>Actinomycetes</taxon>
        <taxon>Kitasatosporales</taxon>
        <taxon>Streptomycetaceae</taxon>
        <taxon>Streptomyces</taxon>
    </lineage>
</organism>
<gene>
    <name evidence="3" type="ORF">FM21_13610</name>
</gene>
<dbReference type="AlphaFoldDB" id="A0A086N7D2"/>
<dbReference type="STRING" id="1915400.FM21_13610"/>
<evidence type="ECO:0000313" key="3">
    <source>
        <dbReference type="EMBL" id="KFG77050.1"/>
    </source>
</evidence>
<dbReference type="InterPro" id="IPR057238">
    <property type="entry name" value="DUF7916"/>
</dbReference>
<keyword evidence="4" id="KW-1185">Reference proteome</keyword>
<evidence type="ECO:0000313" key="4">
    <source>
        <dbReference type="Proteomes" id="UP000029095"/>
    </source>
</evidence>
<feature type="domain" description="DUF7916" evidence="2">
    <location>
        <begin position="17"/>
        <end position="255"/>
    </location>
</feature>
<protein>
    <recommendedName>
        <fullName evidence="2">DUF7916 domain-containing protein</fullName>
    </recommendedName>
</protein>
<dbReference type="HOGENOM" id="CLU_1000842_0_0_11"/>
<dbReference type="EMBL" id="JNFQ01000001">
    <property type="protein sequence ID" value="KFG77050.1"/>
    <property type="molecule type" value="Genomic_DNA"/>
</dbReference>
<dbReference type="Proteomes" id="UP000029095">
    <property type="component" value="Unassembled WGS sequence"/>
</dbReference>
<proteinExistence type="predicted"/>
<evidence type="ECO:0000259" key="2">
    <source>
        <dbReference type="Pfam" id="PF25509"/>
    </source>
</evidence>
<accession>A0A086N7D2</accession>
<reference evidence="3 4" key="1">
    <citation type="submission" date="2014-05" db="EMBL/GenBank/DDBJ databases">
        <title>Complete genome sequence of the Streptomyces mutabilis TRM45540.</title>
        <authorList>
            <person name="Luo X."/>
            <person name="Zhang L."/>
        </authorList>
    </citation>
    <scope>NUCLEOTIDE SEQUENCE [LARGE SCALE GENOMIC DNA]</scope>
    <source>
        <strain evidence="3 4">TRM45540</strain>
    </source>
</reference>
<sequence>MRAPADGTFAGRAHALQLARAFGADVLVLDSIQGVWDGDTWNLPVLGRYTDLYAVARDLGRPVCVVLRTCNVPMPGRATPWNAQRLADQGAAAIWVKDDAAASASYADLARDVARIRSLVGPEVSLWAGRAPQDGPLGARTGAAGPMRLAEAGADMVFLAAPGLGSGTAAVETALRTARMLQRAGALVAVTGRAESELADTPGIADAVRAARVMGVDAHLLGSGPLGPHLDPELLYHYSLELRGREFTWRRMAEAGSRNPAAHRPRRYEPVLHLPSAG</sequence>
<comment type="caution">
    <text evidence="3">The sequence shown here is derived from an EMBL/GenBank/DDBJ whole genome shotgun (WGS) entry which is preliminary data.</text>
</comment>
<evidence type="ECO:0000256" key="1">
    <source>
        <dbReference type="SAM" id="MobiDB-lite"/>
    </source>
</evidence>